<feature type="compositionally biased region" description="Basic and acidic residues" evidence="1">
    <location>
        <begin position="175"/>
        <end position="187"/>
    </location>
</feature>
<gene>
    <name evidence="2" type="ORF">SAMN05444370_1095</name>
</gene>
<dbReference type="InterPro" id="IPR021735">
    <property type="entry name" value="DUF3306"/>
</dbReference>
<feature type="compositionally biased region" description="Low complexity" evidence="1">
    <location>
        <begin position="197"/>
        <end position="221"/>
    </location>
</feature>
<feature type="compositionally biased region" description="Basic and acidic residues" evidence="1">
    <location>
        <begin position="146"/>
        <end position="155"/>
    </location>
</feature>
<keyword evidence="3" id="KW-1185">Reference proteome</keyword>
<reference evidence="2 3" key="1">
    <citation type="submission" date="2016-10" db="EMBL/GenBank/DDBJ databases">
        <authorList>
            <person name="de Groot N.N."/>
        </authorList>
    </citation>
    <scope>NUCLEOTIDE SEQUENCE [LARGE SCALE GENOMIC DNA]</scope>
    <source>
        <strain evidence="2 3">DSM 15345</strain>
    </source>
</reference>
<organism evidence="2 3">
    <name type="scientific">Rubrimonas cliftonensis</name>
    <dbReference type="NCBI Taxonomy" id="89524"/>
    <lineage>
        <taxon>Bacteria</taxon>
        <taxon>Pseudomonadati</taxon>
        <taxon>Pseudomonadota</taxon>
        <taxon>Alphaproteobacteria</taxon>
        <taxon>Rhodobacterales</taxon>
        <taxon>Paracoccaceae</taxon>
        <taxon>Rubrimonas</taxon>
    </lineage>
</organism>
<dbReference type="EMBL" id="FNQM01000009">
    <property type="protein sequence ID" value="SEA66840.1"/>
    <property type="molecule type" value="Genomic_DNA"/>
</dbReference>
<feature type="compositionally biased region" description="Gly residues" evidence="1">
    <location>
        <begin position="291"/>
        <end position="300"/>
    </location>
</feature>
<evidence type="ECO:0000313" key="3">
    <source>
        <dbReference type="Proteomes" id="UP000198703"/>
    </source>
</evidence>
<sequence>MSRDGAKDGGAVAEGGGLSRWSRLKAEARARERSREPSPDEQVGRVVEAPPADAPDYEAMPDAEALEALGLPDPDSIRRGDDVKAFLAARVPARLRARALRSMWRSDPVFAVLDGLNDYDEDFTSMGAGPVSTLYQVGRGFLREEETGRGRKAAEAEAEAAAGADADAGAGPETPPDRSEEAAREEGAVEGPTATVGRAPAAGEEAGAAADAPSFGAGATAGLVRDDDGEGRPSDAPGRGGTLGAGMSRTAAAGPAAPVADAETQSDAAMRAPPEGKTPPGVAGREASPAGGPGGVAGGPAGPPRRRRMVFTA</sequence>
<dbReference type="AlphaFoldDB" id="A0A1H4D2V1"/>
<dbReference type="Pfam" id="PF11748">
    <property type="entry name" value="DUF3306"/>
    <property type="match status" value="1"/>
</dbReference>
<dbReference type="RefSeq" id="WP_093254336.1">
    <property type="nucleotide sequence ID" value="NZ_FNQM01000009.1"/>
</dbReference>
<dbReference type="STRING" id="89524.SAMN05444370_1095"/>
<evidence type="ECO:0000313" key="2">
    <source>
        <dbReference type="EMBL" id="SEA66840.1"/>
    </source>
</evidence>
<name>A0A1H4D2V1_9RHOB</name>
<dbReference type="OrthoDB" id="8100830at2"/>
<feature type="region of interest" description="Disordered" evidence="1">
    <location>
        <begin position="146"/>
        <end position="313"/>
    </location>
</feature>
<protein>
    <recommendedName>
        <fullName evidence="4">DUF3306 domain-containing protein</fullName>
    </recommendedName>
</protein>
<evidence type="ECO:0008006" key="4">
    <source>
        <dbReference type="Google" id="ProtNLM"/>
    </source>
</evidence>
<feature type="region of interest" description="Disordered" evidence="1">
    <location>
        <begin position="1"/>
        <end position="60"/>
    </location>
</feature>
<feature type="compositionally biased region" description="Basic and acidic residues" evidence="1">
    <location>
        <begin position="224"/>
        <end position="233"/>
    </location>
</feature>
<dbReference type="Proteomes" id="UP000198703">
    <property type="component" value="Unassembled WGS sequence"/>
</dbReference>
<feature type="compositionally biased region" description="Basic and acidic residues" evidence="1">
    <location>
        <begin position="24"/>
        <end position="38"/>
    </location>
</feature>
<proteinExistence type="predicted"/>
<accession>A0A1H4D2V1</accession>
<evidence type="ECO:0000256" key="1">
    <source>
        <dbReference type="SAM" id="MobiDB-lite"/>
    </source>
</evidence>
<feature type="compositionally biased region" description="Basic residues" evidence="1">
    <location>
        <begin position="304"/>
        <end position="313"/>
    </location>
</feature>
<feature type="compositionally biased region" description="Low complexity" evidence="1">
    <location>
        <begin position="159"/>
        <end position="172"/>
    </location>
</feature>
<feature type="compositionally biased region" description="Low complexity" evidence="1">
    <location>
        <begin position="251"/>
        <end position="262"/>
    </location>
</feature>